<keyword evidence="2 4" id="KW-0560">Oxidoreductase</keyword>
<dbReference type="EC" id="1.8.4.11" evidence="1"/>
<feature type="domain" description="Peptide methionine sulphoxide reductase MsrA" evidence="3">
    <location>
        <begin position="12"/>
        <end position="55"/>
    </location>
</feature>
<dbReference type="InterPro" id="IPR036509">
    <property type="entry name" value="Met_Sox_Rdtase_MsrA_sf"/>
</dbReference>
<dbReference type="Pfam" id="PF01625">
    <property type="entry name" value="PMSR"/>
    <property type="match status" value="1"/>
</dbReference>
<name>A0A8J7YKZ5_9ARCH</name>
<evidence type="ECO:0000256" key="2">
    <source>
        <dbReference type="ARBA" id="ARBA00023002"/>
    </source>
</evidence>
<organism evidence="4 5">
    <name type="scientific">Candidatus Sysuiplasma superficiale</name>
    <dbReference type="NCBI Taxonomy" id="2823368"/>
    <lineage>
        <taxon>Archaea</taxon>
        <taxon>Methanobacteriati</taxon>
        <taxon>Thermoplasmatota</taxon>
        <taxon>Thermoplasmata</taxon>
        <taxon>Candidatus Sysuiplasmatales</taxon>
        <taxon>Candidatus Sysuiplasmataceae</taxon>
        <taxon>Candidatus Sysuiplasma</taxon>
    </lineage>
</organism>
<accession>A0A8J7YKZ5</accession>
<dbReference type="SUPFAM" id="SSF55068">
    <property type="entry name" value="Peptide methionine sulfoxide reductase"/>
    <property type="match status" value="1"/>
</dbReference>
<sequence>MNAHDSKLNLKTAVLGGGCFWCTDAVFSEVIGVERTECGYAGGNVENPSYELVCS</sequence>
<gene>
    <name evidence="4" type="ORF">J9259_08775</name>
</gene>
<evidence type="ECO:0000313" key="4">
    <source>
        <dbReference type="EMBL" id="MBX8632587.1"/>
    </source>
</evidence>
<evidence type="ECO:0000259" key="3">
    <source>
        <dbReference type="Pfam" id="PF01625"/>
    </source>
</evidence>
<proteinExistence type="predicted"/>
<dbReference type="AlphaFoldDB" id="A0A8J7YKZ5"/>
<evidence type="ECO:0000313" key="5">
    <source>
        <dbReference type="Proteomes" id="UP000716004"/>
    </source>
</evidence>
<evidence type="ECO:0000256" key="1">
    <source>
        <dbReference type="ARBA" id="ARBA00012502"/>
    </source>
</evidence>
<comment type="caution">
    <text evidence="4">The sequence shown here is derived from an EMBL/GenBank/DDBJ whole genome shotgun (WGS) entry which is preliminary data.</text>
</comment>
<dbReference type="InterPro" id="IPR002569">
    <property type="entry name" value="Met_Sox_Rdtase_MsrA_dom"/>
</dbReference>
<dbReference type="PANTHER" id="PTHR43774">
    <property type="entry name" value="PEPTIDE METHIONINE SULFOXIDE REDUCTASE"/>
    <property type="match status" value="1"/>
</dbReference>
<dbReference type="EMBL" id="JAGVSJ010000037">
    <property type="protein sequence ID" value="MBX8632587.1"/>
    <property type="molecule type" value="Genomic_DNA"/>
</dbReference>
<dbReference type="Proteomes" id="UP000716004">
    <property type="component" value="Unassembled WGS sequence"/>
</dbReference>
<feature type="non-terminal residue" evidence="4">
    <location>
        <position position="55"/>
    </location>
</feature>
<protein>
    <recommendedName>
        <fullName evidence="1">peptide-methionine (S)-S-oxide reductase</fullName>
        <ecNumber evidence="1">1.8.4.11</ecNumber>
    </recommendedName>
</protein>
<dbReference type="GO" id="GO:0008113">
    <property type="term" value="F:peptide-methionine (S)-S-oxide reductase activity"/>
    <property type="evidence" value="ECO:0007669"/>
    <property type="project" value="UniProtKB-EC"/>
</dbReference>
<reference evidence="4" key="1">
    <citation type="submission" date="2021-04" db="EMBL/GenBank/DDBJ databases">
        <title>Genomic insights into ecological role and evolution of a novel Thermoplasmata order Candidatus Sysuiplasmatales.</title>
        <authorList>
            <person name="Yuan Y."/>
        </authorList>
    </citation>
    <scope>NUCLEOTIDE SEQUENCE</scope>
    <source>
        <strain evidence="4">YP2-bin.285</strain>
    </source>
</reference>
<dbReference type="Gene3D" id="3.30.1060.10">
    <property type="entry name" value="Peptide methionine sulphoxide reductase MsrA"/>
    <property type="match status" value="1"/>
</dbReference>
<dbReference type="PANTHER" id="PTHR43774:SF1">
    <property type="entry name" value="PEPTIDE METHIONINE SULFOXIDE REDUCTASE MSRA 2"/>
    <property type="match status" value="1"/>
</dbReference>